<feature type="domain" description="MYND-type" evidence="5">
    <location>
        <begin position="29"/>
        <end position="76"/>
    </location>
</feature>
<evidence type="ECO:0000259" key="5">
    <source>
        <dbReference type="PROSITE" id="PS50865"/>
    </source>
</evidence>
<evidence type="ECO:0000313" key="7">
    <source>
        <dbReference type="Proteomes" id="UP001220324"/>
    </source>
</evidence>
<dbReference type="Pfam" id="PF01753">
    <property type="entry name" value="zf-MYND"/>
    <property type="match status" value="1"/>
</dbReference>
<accession>A0AAD6GAF3</accession>
<dbReference type="AlphaFoldDB" id="A0AAD6GAF3"/>
<dbReference type="SUPFAM" id="SSF144232">
    <property type="entry name" value="HIT/MYND zinc finger-like"/>
    <property type="match status" value="1"/>
</dbReference>
<proteinExistence type="predicted"/>
<dbReference type="InterPro" id="IPR002893">
    <property type="entry name" value="Znf_MYND"/>
</dbReference>
<keyword evidence="7" id="KW-1185">Reference proteome</keyword>
<sequence length="336" mass="38525">MDPQCRQGWPDENTPALEGWAGINISTQCAVCSNPTTRQCSGCVDGPAYPTPGLSNVYYCSRDCQAVDWPWHQELCSRLKLRTKIHRIATLLKAVMLAYREIVYDMDITDITSKDGMFRFIQINHTGNNCLHRVHAPFPNNITTNPEHKEVALLFEQGTAAMALLCRLTKKLLIGLDVTLVPVEIIMKKPKVPARIGPGRIPEYFPHTVWFMEIDRSGEVWILDPTGAQYGIQDVFVPWKHYMNEYECCFIGHYPYHRTETGDLDYFATLPAARKLATKIAVERQARIVFSSFVDYLVTGDLLDVLEPEFKRRVEGFQENLKEHMSMYFHYKEANV</sequence>
<gene>
    <name evidence="6" type="ORF">N7494_011085</name>
</gene>
<keyword evidence="2 4" id="KW-0863">Zinc-finger</keyword>
<keyword evidence="3" id="KW-0862">Zinc</keyword>
<dbReference type="Gene3D" id="6.10.140.2220">
    <property type="match status" value="1"/>
</dbReference>
<dbReference type="Proteomes" id="UP001220324">
    <property type="component" value="Unassembled WGS sequence"/>
</dbReference>
<keyword evidence="1" id="KW-0479">Metal-binding</keyword>
<comment type="caution">
    <text evidence="6">The sequence shown here is derived from an EMBL/GenBank/DDBJ whole genome shotgun (WGS) entry which is preliminary data.</text>
</comment>
<name>A0AAD6GAF3_9EURO</name>
<protein>
    <recommendedName>
        <fullName evidence="5">MYND-type domain-containing protein</fullName>
    </recommendedName>
</protein>
<evidence type="ECO:0000256" key="4">
    <source>
        <dbReference type="PROSITE-ProRule" id="PRU00134"/>
    </source>
</evidence>
<dbReference type="PROSITE" id="PS50865">
    <property type="entry name" value="ZF_MYND_2"/>
    <property type="match status" value="1"/>
</dbReference>
<evidence type="ECO:0000256" key="1">
    <source>
        <dbReference type="ARBA" id="ARBA00022723"/>
    </source>
</evidence>
<evidence type="ECO:0000256" key="2">
    <source>
        <dbReference type="ARBA" id="ARBA00022771"/>
    </source>
</evidence>
<dbReference type="GO" id="GO:0008270">
    <property type="term" value="F:zinc ion binding"/>
    <property type="evidence" value="ECO:0007669"/>
    <property type="project" value="UniProtKB-KW"/>
</dbReference>
<evidence type="ECO:0000256" key="3">
    <source>
        <dbReference type="ARBA" id="ARBA00022833"/>
    </source>
</evidence>
<organism evidence="6 7">
    <name type="scientific">Penicillium frequentans</name>
    <dbReference type="NCBI Taxonomy" id="3151616"/>
    <lineage>
        <taxon>Eukaryota</taxon>
        <taxon>Fungi</taxon>
        <taxon>Dikarya</taxon>
        <taxon>Ascomycota</taxon>
        <taxon>Pezizomycotina</taxon>
        <taxon>Eurotiomycetes</taxon>
        <taxon>Eurotiomycetidae</taxon>
        <taxon>Eurotiales</taxon>
        <taxon>Aspergillaceae</taxon>
        <taxon>Penicillium</taxon>
    </lineage>
</organism>
<dbReference type="EMBL" id="JAQIZZ010000008">
    <property type="protein sequence ID" value="KAJ5524435.1"/>
    <property type="molecule type" value="Genomic_DNA"/>
</dbReference>
<evidence type="ECO:0000313" key="6">
    <source>
        <dbReference type="EMBL" id="KAJ5524435.1"/>
    </source>
</evidence>
<reference evidence="6 7" key="1">
    <citation type="journal article" date="2023" name="IMA Fungus">
        <title>Comparative genomic study of the Penicillium genus elucidates a diverse pangenome and 15 lateral gene transfer events.</title>
        <authorList>
            <person name="Petersen C."/>
            <person name="Sorensen T."/>
            <person name="Nielsen M.R."/>
            <person name="Sondergaard T.E."/>
            <person name="Sorensen J.L."/>
            <person name="Fitzpatrick D.A."/>
            <person name="Frisvad J.C."/>
            <person name="Nielsen K.L."/>
        </authorList>
    </citation>
    <scope>NUCLEOTIDE SEQUENCE [LARGE SCALE GENOMIC DNA]</scope>
    <source>
        <strain evidence="6 7">IBT 35679</strain>
    </source>
</reference>